<evidence type="ECO:0000256" key="12">
    <source>
        <dbReference type="SAM" id="MobiDB-lite"/>
    </source>
</evidence>
<feature type="transmembrane region" description="Helical" evidence="13">
    <location>
        <begin position="841"/>
        <end position="862"/>
    </location>
</feature>
<feature type="transmembrane region" description="Helical" evidence="13">
    <location>
        <begin position="893"/>
        <end position="910"/>
    </location>
</feature>
<dbReference type="STRING" id="1108050.A0A0B7FK81"/>
<comment type="similarity">
    <text evidence="3 11">Belongs to the aldehyde dehydrogenase family.</text>
</comment>
<dbReference type="InterPro" id="IPR036513">
    <property type="entry name" value="STAS_dom_sf"/>
</dbReference>
<evidence type="ECO:0000256" key="10">
    <source>
        <dbReference type="PROSITE-ProRule" id="PRU10007"/>
    </source>
</evidence>
<dbReference type="EMBL" id="LN679129">
    <property type="protein sequence ID" value="CEL58411.1"/>
    <property type="molecule type" value="Genomic_DNA"/>
</dbReference>
<comment type="similarity">
    <text evidence="2">Belongs to the SLC26A/SulP transporter (TC 2.A.53) family.</text>
</comment>
<evidence type="ECO:0000256" key="1">
    <source>
        <dbReference type="ARBA" id="ARBA00004141"/>
    </source>
</evidence>
<keyword evidence="4" id="KW-0813">Transport</keyword>
<accession>A0A0B7FK81</accession>
<keyword evidence="6 13" id="KW-1133">Transmembrane helix</keyword>
<feature type="transmembrane region" description="Helical" evidence="13">
    <location>
        <begin position="657"/>
        <end position="681"/>
    </location>
</feature>
<feature type="transmembrane region" description="Helical" evidence="13">
    <location>
        <begin position="458"/>
        <end position="480"/>
    </location>
</feature>
<dbReference type="PROSITE" id="PS00687">
    <property type="entry name" value="ALDEHYDE_DEHYDR_GLU"/>
    <property type="match status" value="1"/>
</dbReference>
<dbReference type="InterPro" id="IPR002645">
    <property type="entry name" value="STAS_dom"/>
</dbReference>
<dbReference type="InterPro" id="IPR044086">
    <property type="entry name" value="LUC3-like"/>
</dbReference>
<protein>
    <submittedName>
        <fullName evidence="15">Sulfate permease, SulP family</fullName>
        <ecNumber evidence="15">1.2.1.3</ecNumber>
    </submittedName>
</protein>
<feature type="transmembrane region" description="Helical" evidence="13">
    <location>
        <begin position="627"/>
        <end position="645"/>
    </location>
</feature>
<dbReference type="GO" id="GO:0016020">
    <property type="term" value="C:membrane"/>
    <property type="evidence" value="ECO:0007669"/>
    <property type="project" value="UniProtKB-SubCell"/>
</dbReference>
<evidence type="ECO:0000256" key="3">
    <source>
        <dbReference type="ARBA" id="ARBA00009986"/>
    </source>
</evidence>
<dbReference type="AlphaFoldDB" id="A0A0B7FK81"/>
<keyword evidence="5 13" id="KW-0812">Transmembrane</keyword>
<dbReference type="Gene3D" id="3.30.750.24">
    <property type="entry name" value="STAS domain"/>
    <property type="match status" value="1"/>
</dbReference>
<dbReference type="InterPro" id="IPR016162">
    <property type="entry name" value="Ald_DH_N"/>
</dbReference>
<dbReference type="Pfam" id="PF00916">
    <property type="entry name" value="Sulfate_transp"/>
    <property type="match status" value="1"/>
</dbReference>
<dbReference type="InterPro" id="IPR016161">
    <property type="entry name" value="Ald_DH/histidinol_DH"/>
</dbReference>
<feature type="transmembrane region" description="Helical" evidence="13">
    <location>
        <begin position="813"/>
        <end position="835"/>
    </location>
</feature>
<dbReference type="FunFam" id="3.40.605.10:FF:000007">
    <property type="entry name" value="NAD/NADP-dependent betaine aldehyde dehydrogenase"/>
    <property type="match status" value="1"/>
</dbReference>
<evidence type="ECO:0000256" key="6">
    <source>
        <dbReference type="ARBA" id="ARBA00022989"/>
    </source>
</evidence>
<dbReference type="InterPro" id="IPR029510">
    <property type="entry name" value="Ald_DH_CS_GLU"/>
</dbReference>
<dbReference type="GO" id="GO:1902434">
    <property type="term" value="P:sulfate import across plasma membrane"/>
    <property type="evidence" value="ECO:0007669"/>
    <property type="project" value="UniProtKB-ARBA"/>
</dbReference>
<evidence type="ECO:0000256" key="2">
    <source>
        <dbReference type="ARBA" id="ARBA00008692"/>
    </source>
</evidence>
<reference evidence="15 16" key="1">
    <citation type="submission" date="2014-11" db="EMBL/GenBank/DDBJ databases">
        <authorList>
            <person name="Wibberg Daniel"/>
        </authorList>
    </citation>
    <scope>NUCLEOTIDE SEQUENCE [LARGE SCALE GENOMIC DNA]</scope>
    <source>
        <strain evidence="15">Rhizoctonia solani AG1-IB 7/3/14</strain>
    </source>
</reference>
<evidence type="ECO:0000256" key="8">
    <source>
        <dbReference type="ARBA" id="ARBA00023136"/>
    </source>
</evidence>
<dbReference type="InterPro" id="IPR015590">
    <property type="entry name" value="Aldehyde_DH_dom"/>
</dbReference>
<dbReference type="InterPro" id="IPR011547">
    <property type="entry name" value="SLC26A/SulP_dom"/>
</dbReference>
<evidence type="ECO:0000256" key="9">
    <source>
        <dbReference type="ARBA" id="ARBA00054315"/>
    </source>
</evidence>
<dbReference type="InterPro" id="IPR016163">
    <property type="entry name" value="Ald_DH_C"/>
</dbReference>
<name>A0A0B7FK81_THACB</name>
<dbReference type="CDD" id="cd07042">
    <property type="entry name" value="STAS_SulP_like_sulfate_transporter"/>
    <property type="match status" value="1"/>
</dbReference>
<dbReference type="SUPFAM" id="SSF52091">
    <property type="entry name" value="SpoIIaa-like"/>
    <property type="match status" value="1"/>
</dbReference>
<gene>
    <name evidence="15" type="primary">SUL1</name>
    <name evidence="15" type="ORF">RSOLAG1IB_08518</name>
</gene>
<evidence type="ECO:0000256" key="4">
    <source>
        <dbReference type="ARBA" id="ARBA00022448"/>
    </source>
</evidence>
<organism evidence="15 16">
    <name type="scientific">Thanatephorus cucumeris (strain AG1-IB / isolate 7/3/14)</name>
    <name type="common">Lettuce bottom rot fungus</name>
    <name type="synonym">Rhizoctonia solani</name>
    <dbReference type="NCBI Taxonomy" id="1108050"/>
    <lineage>
        <taxon>Eukaryota</taxon>
        <taxon>Fungi</taxon>
        <taxon>Dikarya</taxon>
        <taxon>Basidiomycota</taxon>
        <taxon>Agaricomycotina</taxon>
        <taxon>Agaricomycetes</taxon>
        <taxon>Cantharellales</taxon>
        <taxon>Ceratobasidiaceae</taxon>
        <taxon>Rhizoctonia</taxon>
        <taxon>Rhizoctonia solani AG-1</taxon>
    </lineage>
</organism>
<dbReference type="Proteomes" id="UP000059188">
    <property type="component" value="Unassembled WGS sequence"/>
</dbReference>
<proteinExistence type="inferred from homology"/>
<comment type="subcellular location">
    <subcellularLocation>
        <location evidence="1">Membrane</location>
        <topology evidence="1">Multi-pass membrane protein</topology>
    </subcellularLocation>
</comment>
<feature type="transmembrane region" description="Helical" evidence="13">
    <location>
        <begin position="775"/>
        <end position="793"/>
    </location>
</feature>
<evidence type="ECO:0000256" key="13">
    <source>
        <dbReference type="SAM" id="Phobius"/>
    </source>
</evidence>
<dbReference type="CDD" id="cd07106">
    <property type="entry name" value="ALDH_AldA-AAD23400"/>
    <property type="match status" value="1"/>
</dbReference>
<feature type="transmembrane region" description="Helical" evidence="13">
    <location>
        <begin position="577"/>
        <end position="597"/>
    </location>
</feature>
<dbReference type="Pfam" id="PF00171">
    <property type="entry name" value="Aldedh"/>
    <property type="match status" value="1"/>
</dbReference>
<dbReference type="GO" id="GO:0004029">
    <property type="term" value="F:aldehyde dehydrogenase (NAD+) activity"/>
    <property type="evidence" value="ECO:0007669"/>
    <property type="project" value="UniProtKB-EC"/>
</dbReference>
<sequence length="1169" mass="126292">MSQYTHIIDGKPVTSSTTLDVQNPATQKKIAEVPVATKEQLDQAVAAARTALPAWSAKSQDERAQVLEQIAGVLEKNIAEYKHILVSEQGKTLADAEMELGAGVVLLRETAKLRVSDKIVVDNEQMRITERRVPIGVCAGIAPWNFPVALSMMKVGPALLAGNTMVLKPSPFTPLTTLQFGRDIQAVVPPGVINFLSGDDNLGPWITSHPGIDKVSFTGSSETGKRVMASASTGLKRLTLELGGNDPAIVLPDVNVAKIVPELFWAALINNGQTCVAAKRLYIHEKIYDEFRDELVKFAKTVKTGDGTDPQSQLGPVQNLMQYKKVLTFFDDAKANGYKFATGGDVNANPTDGLFIPASFVDNPPEDSKIVREEPFGPIVPLLKWNDEADVIKRANNTTMGLAASVWGKDLEAVERIAKQIEAGVVCMNERNPVTPFSALEYLSSLLPFLKWISRYNFGWAIGDIIAGLTVGLVLVPQSMSYAKIATLAPEYGLYASFVGVSIYCLFATAKDVSIGPVAVMSLQVAAVIKDVQKSHPGVYTGPEIAVGLAFICGMVVLGIGLLRIGRIIEFIPAPAVSGFMTGSAISIAAGQFPGLFGISSRLDTRAATYKVILDTLKNLKYSTKDAAFGVTGLLALYAIKFSFIHLAKRFPCRERLFFFLSIARNAFIIVVLTVAAYLYAHPRKDSEGDYPISVLKTVPRGFKHVGRPRIDTELISALAPHIPVSTIVLLLEHIAIAKCGYKSSIIEQHLINHAIFVAAFGRLNGYKINPNQELIAIGVTNTIGTLFSAYPATGSFSRSALQSKSGVRTPAAGLITGVTVIIALYGLTDAFFWIPNAGLSAIIIHAVVDLVASPAHAFMFWRIAPLEYIIWLAAVLVTIFSSIVGICEDNGIYTSVIASVALLLIRIAIPEGQFLGRVTLVAGDNKQPRDVYVPLSINGSLVNPRVKVEAPADGIIVYRLKESVIFPNSSSVNTALVNYAREHTKRGKDMTNVPLSEQPWNDPGPSRSAQVDETADAKKSVLRAVVLDFSAVAHIDTTGVQNLIDTRKEMERWADQPVEFHFASILSPWVRRALVAGGFGTDDRGRSVPYEAAPVVPLSASQDAGLSDEYVTIAFNDQPSEDDTSKIREDIKSTSSSTATLEAPIVSRSTPYFHLDLCSAVRAAETFV</sequence>
<evidence type="ECO:0000256" key="11">
    <source>
        <dbReference type="RuleBase" id="RU003345"/>
    </source>
</evidence>
<dbReference type="Gene3D" id="3.40.605.10">
    <property type="entry name" value="Aldehyde Dehydrogenase, Chain A, domain 1"/>
    <property type="match status" value="1"/>
</dbReference>
<dbReference type="PROSITE" id="PS50801">
    <property type="entry name" value="STAS"/>
    <property type="match status" value="1"/>
</dbReference>
<dbReference type="InterPro" id="IPR001902">
    <property type="entry name" value="SLC26A/SulP_fam"/>
</dbReference>
<dbReference type="PROSITE" id="PS00070">
    <property type="entry name" value="ALDEHYDE_DEHYDR_CYS"/>
    <property type="match status" value="1"/>
</dbReference>
<evidence type="ECO:0000256" key="7">
    <source>
        <dbReference type="ARBA" id="ARBA00023002"/>
    </source>
</evidence>
<feature type="domain" description="STAS" evidence="14">
    <location>
        <begin position="954"/>
        <end position="1110"/>
    </location>
</feature>
<comment type="function">
    <text evidence="9">High affinity uptake of sulfate into the cell.</text>
</comment>
<keyword evidence="7 11" id="KW-0560">Oxidoreductase</keyword>
<dbReference type="InterPro" id="IPR016160">
    <property type="entry name" value="Ald_DH_CS_CYS"/>
</dbReference>
<feature type="region of interest" description="Disordered" evidence="12">
    <location>
        <begin position="988"/>
        <end position="1013"/>
    </location>
</feature>
<dbReference type="Pfam" id="PF01740">
    <property type="entry name" value="STAS"/>
    <property type="match status" value="1"/>
</dbReference>
<dbReference type="FunFam" id="3.30.750.24:FF:000046">
    <property type="entry name" value="Solute carrier family 26 (Sodium-independent sulfate anion transporter), member 11"/>
    <property type="match status" value="1"/>
</dbReference>
<dbReference type="EC" id="1.2.1.3" evidence="15"/>
<dbReference type="NCBIfam" id="TIGR00815">
    <property type="entry name" value="sulP"/>
    <property type="match status" value="1"/>
</dbReference>
<evidence type="ECO:0000313" key="16">
    <source>
        <dbReference type="Proteomes" id="UP000059188"/>
    </source>
</evidence>
<evidence type="ECO:0000259" key="14">
    <source>
        <dbReference type="PROSITE" id="PS50801"/>
    </source>
</evidence>
<dbReference type="SUPFAM" id="SSF53720">
    <property type="entry name" value="ALDH-like"/>
    <property type="match status" value="1"/>
</dbReference>
<feature type="active site" evidence="10">
    <location>
        <position position="241"/>
    </location>
</feature>
<dbReference type="FunFam" id="3.40.309.10:FF:000009">
    <property type="entry name" value="Aldehyde dehydrogenase A"/>
    <property type="match status" value="1"/>
</dbReference>
<feature type="transmembrane region" description="Helical" evidence="13">
    <location>
        <begin position="545"/>
        <end position="565"/>
    </location>
</feature>
<dbReference type="PANTHER" id="PTHR11814">
    <property type="entry name" value="SULFATE TRANSPORTER"/>
    <property type="match status" value="1"/>
</dbReference>
<dbReference type="GO" id="GO:0015116">
    <property type="term" value="F:sulfate transmembrane transporter activity"/>
    <property type="evidence" value="ECO:0007669"/>
    <property type="project" value="UniProtKB-ARBA"/>
</dbReference>
<evidence type="ECO:0000256" key="5">
    <source>
        <dbReference type="ARBA" id="ARBA00022692"/>
    </source>
</evidence>
<feature type="transmembrane region" description="Helical" evidence="13">
    <location>
        <begin position="492"/>
        <end position="510"/>
    </location>
</feature>
<feature type="transmembrane region" description="Helical" evidence="13">
    <location>
        <begin position="869"/>
        <end position="887"/>
    </location>
</feature>
<evidence type="ECO:0000313" key="15">
    <source>
        <dbReference type="EMBL" id="CEL58411.1"/>
    </source>
</evidence>
<keyword evidence="8 13" id="KW-0472">Membrane</keyword>
<dbReference type="Gene3D" id="3.40.309.10">
    <property type="entry name" value="Aldehyde Dehydrogenase, Chain A, domain 2"/>
    <property type="match status" value="1"/>
</dbReference>
<keyword evidence="16" id="KW-1185">Reference proteome</keyword>